<accession>A0A433MW72</accession>
<dbReference type="Gene3D" id="2.60.40.200">
    <property type="entry name" value="Superoxide dismutase, copper/zinc binding domain"/>
    <property type="match status" value="1"/>
</dbReference>
<evidence type="ECO:0000313" key="4">
    <source>
        <dbReference type="Proteomes" id="UP000268857"/>
    </source>
</evidence>
<dbReference type="InterPro" id="IPR001424">
    <property type="entry name" value="SOD_Cu_Zn_dom"/>
</dbReference>
<dbReference type="InterPro" id="IPR024134">
    <property type="entry name" value="SOD_Cu/Zn_/chaperone"/>
</dbReference>
<dbReference type="Proteomes" id="UP000268857">
    <property type="component" value="Unassembled WGS sequence"/>
</dbReference>
<keyword evidence="4" id="KW-1185">Reference proteome</keyword>
<reference evidence="3 4" key="1">
    <citation type="journal article" date="2019" name="Genome Biol. Evol.">
        <title>Day and night: Metabolic profiles and evolutionary relationships of six axenic non-marine cyanobacteria.</title>
        <authorList>
            <person name="Will S.E."/>
            <person name="Henke P."/>
            <person name="Boedeker C."/>
            <person name="Huang S."/>
            <person name="Brinkmann H."/>
            <person name="Rohde M."/>
            <person name="Jarek M."/>
            <person name="Friedl T."/>
            <person name="Seufert S."/>
            <person name="Schumacher M."/>
            <person name="Overmann J."/>
            <person name="Neumann-Schaal M."/>
            <person name="Petersen J."/>
        </authorList>
    </citation>
    <scope>NUCLEOTIDE SEQUENCE [LARGE SCALE GENOMIC DNA]</scope>
    <source>
        <strain evidence="3 4">PCC 6912</strain>
    </source>
</reference>
<dbReference type="AlphaFoldDB" id="A0A433MW72"/>
<comment type="similarity">
    <text evidence="1">Belongs to the Cu-Zn superoxide dismutase family.</text>
</comment>
<name>A0A433MW72_CHLFR</name>
<evidence type="ECO:0000256" key="1">
    <source>
        <dbReference type="ARBA" id="ARBA00010457"/>
    </source>
</evidence>
<dbReference type="EMBL" id="RSCJ01000056">
    <property type="protein sequence ID" value="RUR72164.1"/>
    <property type="molecule type" value="Genomic_DNA"/>
</dbReference>
<dbReference type="InterPro" id="IPR036423">
    <property type="entry name" value="SOD-like_Cu/Zn_dom_sf"/>
</dbReference>
<comment type="caution">
    <text evidence="3">The sequence shown here is derived from an EMBL/GenBank/DDBJ whole genome shotgun (WGS) entry which is preliminary data.</text>
</comment>
<feature type="domain" description="Superoxide dismutase copper/zinc binding" evidence="2">
    <location>
        <begin position="31"/>
        <end position="174"/>
    </location>
</feature>
<dbReference type="STRING" id="211165.GCA_000317285_02680"/>
<dbReference type="Pfam" id="PF00080">
    <property type="entry name" value="Sod_Cu"/>
    <property type="match status" value="1"/>
</dbReference>
<evidence type="ECO:0000259" key="2">
    <source>
        <dbReference type="Pfam" id="PF00080"/>
    </source>
</evidence>
<protein>
    <recommendedName>
        <fullName evidence="2">Superoxide dismutase copper/zinc binding domain-containing protein</fullName>
    </recommendedName>
</protein>
<dbReference type="GO" id="GO:0005507">
    <property type="term" value="F:copper ion binding"/>
    <property type="evidence" value="ECO:0007669"/>
    <property type="project" value="InterPro"/>
</dbReference>
<gene>
    <name evidence="3" type="ORF">PCC6912_64720</name>
</gene>
<organism evidence="3 4">
    <name type="scientific">Chlorogloeopsis fritschii PCC 6912</name>
    <dbReference type="NCBI Taxonomy" id="211165"/>
    <lineage>
        <taxon>Bacteria</taxon>
        <taxon>Bacillati</taxon>
        <taxon>Cyanobacteriota</taxon>
        <taxon>Cyanophyceae</taxon>
        <taxon>Nostocales</taxon>
        <taxon>Chlorogloeopsidaceae</taxon>
        <taxon>Chlorogloeopsis</taxon>
    </lineage>
</organism>
<dbReference type="PANTHER" id="PTHR10003">
    <property type="entry name" value="SUPEROXIDE DISMUTASE CU-ZN -RELATED"/>
    <property type="match status" value="1"/>
</dbReference>
<dbReference type="GO" id="GO:0006801">
    <property type="term" value="P:superoxide metabolic process"/>
    <property type="evidence" value="ECO:0007669"/>
    <property type="project" value="InterPro"/>
</dbReference>
<dbReference type="SUPFAM" id="SSF49329">
    <property type="entry name" value="Cu,Zn superoxide dismutase-like"/>
    <property type="match status" value="1"/>
</dbReference>
<proteinExistence type="inferred from homology"/>
<evidence type="ECO:0000313" key="3">
    <source>
        <dbReference type="EMBL" id="RUR72164.1"/>
    </source>
</evidence>
<sequence length="178" mass="18570">MVLVCELAWGKPSVQPNLLQAQARIAGTGINGVLILTQEGNESVRIRGHIQGNPDKLTPGLHGFHIHSVGVCEPNAQPPFVTSGGHFDPGPSGSELPVEAKHPYHVGDLPNLVVDGQGNAIYDAVTDKVTLSDGLFSLFDSNGSAFIIHQLPDKQQANGTAADAGGGRIACGVITRNI</sequence>